<evidence type="ECO:0000313" key="2">
    <source>
        <dbReference type="Proteomes" id="UP000001611"/>
    </source>
</evidence>
<name>G2XFT2_VERDV</name>
<dbReference type="OMA" id="WASERDL"/>
<organism evidence="1 2">
    <name type="scientific">Verticillium dahliae (strain VdLs.17 / ATCC MYA-4575 / FGSC 10137)</name>
    <name type="common">Verticillium wilt</name>
    <dbReference type="NCBI Taxonomy" id="498257"/>
    <lineage>
        <taxon>Eukaryota</taxon>
        <taxon>Fungi</taxon>
        <taxon>Dikarya</taxon>
        <taxon>Ascomycota</taxon>
        <taxon>Pezizomycotina</taxon>
        <taxon>Sordariomycetes</taxon>
        <taxon>Hypocreomycetidae</taxon>
        <taxon>Glomerellales</taxon>
        <taxon>Plectosphaerellaceae</taxon>
        <taxon>Verticillium</taxon>
    </lineage>
</organism>
<accession>G2XFT2</accession>
<dbReference type="PROSITE" id="PS51257">
    <property type="entry name" value="PROKAR_LIPOPROTEIN"/>
    <property type="match status" value="1"/>
</dbReference>
<dbReference type="RefSeq" id="XP_009653803.1">
    <property type="nucleotide sequence ID" value="XM_009655508.1"/>
</dbReference>
<gene>
    <name evidence="1" type="ORF">VDAG_09206</name>
</gene>
<dbReference type="OrthoDB" id="4799086at2759"/>
<reference evidence="1 2" key="1">
    <citation type="submission" date="2008-03" db="EMBL/GenBank/DDBJ databases">
        <title>The Genome Sequence of Verticillium dahliae VdLs.17.</title>
        <authorList>
            <consortium name="The Broad Institute Genome Sequencing Platform"/>
            <person name="Ma L.-J.J."/>
            <person name="Klosterman S.J."/>
            <person name="Subbarao K."/>
            <person name="Dobinson K."/>
            <person name="Veronese P."/>
            <person name="Kang S."/>
            <person name="Gold S.E."/>
            <person name="Young S."/>
            <person name="Jaffe D."/>
            <person name="Gnerre S."/>
            <person name="Berlin A."/>
            <person name="Heiman D."/>
            <person name="Hepburn T."/>
            <person name="Sykes S."/>
            <person name="Alvarado L."/>
            <person name="Kodira C.D."/>
            <person name="Lander E."/>
            <person name="Galagan J."/>
            <person name="Nusbaum C."/>
            <person name="Birren B."/>
        </authorList>
    </citation>
    <scope>NUCLEOTIDE SEQUENCE [LARGE SCALE GENOMIC DNA]</scope>
    <source>
        <strain evidence="2">VdLs.17 / ATCC MYA-4575 / FGSC 10137</strain>
    </source>
</reference>
<dbReference type="eggNOG" id="KOG4231">
    <property type="taxonomic scope" value="Eukaryota"/>
</dbReference>
<sequence length="557" mass="61650">MKPRSPTMWLGLSGCENNYDLIVSNRLRLVTSHLPRPDTQRPSLVVLVGGRAKSIALHAMFGVRIAQPATGSPGSNEIHLHLAPQTSFHERPVLLAEGHLYNSHARVVPTTCPQDARRQAIIWTAQSGMERRVTGELYCRLLAPFADVFCFFCDDLDGGLEGVARHLATWLDHGPQAQNPANAHPKIVVVSSTVLHGVQGEAKAKTDLLAMLEKETRRETSNLSAYISFVTVLPHTSVSATARYRALKERIMRISDDVRQSRVDARCLFSATHVAALLDGACDHFASASDLPFDLVQESRRRNPVPENLESHVTEFVGRGTPQTELVTFAMPVIGSSLFLDAYPPGAHLFDPVDVFEGLYSDMLNRAFSNESMPLGRDGSTCMPSDGLIQLVKAHFVGCFSELARHSGSASDIHLRLLRRFKSHWLRIHSTRLCLSCLSHVPQYGLSCGHVHCEACVWDYGRPSDEDPWVTLYGQCHLCDTLLSEEAVIRRHPPTAGVGVFCLDGGGVRGIVSLEILKRIHEAIKLPIPLTRFIKIFFGISSGECFRQTRRYLTNTV</sequence>
<dbReference type="EMBL" id="DS572717">
    <property type="protein sequence ID" value="EGY18680.1"/>
    <property type="molecule type" value="Genomic_DNA"/>
</dbReference>
<protein>
    <submittedName>
        <fullName evidence="1">Phospholipase</fullName>
    </submittedName>
</protein>
<dbReference type="AlphaFoldDB" id="G2XFT2"/>
<evidence type="ECO:0000313" key="1">
    <source>
        <dbReference type="EMBL" id="EGY18680.1"/>
    </source>
</evidence>
<dbReference type="Gene3D" id="3.40.1090.10">
    <property type="entry name" value="Cytosolic phospholipase A2 catalytic domain"/>
    <property type="match status" value="1"/>
</dbReference>
<dbReference type="InParanoid" id="G2XFT2"/>
<keyword evidence="2" id="KW-1185">Reference proteome</keyword>
<dbReference type="GeneID" id="20710669"/>
<dbReference type="Proteomes" id="UP000001611">
    <property type="component" value="Chromosome 4"/>
</dbReference>
<proteinExistence type="predicted"/>
<dbReference type="HOGENOM" id="CLU_003059_1_2_1"/>
<dbReference type="KEGG" id="vda:VDAG_09206"/>